<accession>A0A2J8A9S8</accession>
<feature type="transmembrane region" description="Helical" evidence="15">
    <location>
        <begin position="102"/>
        <end position="129"/>
    </location>
</feature>
<evidence type="ECO:0000256" key="12">
    <source>
        <dbReference type="ARBA" id="ARBA00023201"/>
    </source>
</evidence>
<keyword evidence="9" id="KW-0406">Ion transport</keyword>
<keyword evidence="10 15" id="KW-0472">Membrane</keyword>
<comment type="similarity">
    <text evidence="2 13">Belongs to the sodium:solute symporter (SSF) (TC 2.A.21) family.</text>
</comment>
<feature type="transmembrane region" description="Helical" evidence="15">
    <location>
        <begin position="296"/>
        <end position="314"/>
    </location>
</feature>
<evidence type="ECO:0000256" key="15">
    <source>
        <dbReference type="SAM" id="Phobius"/>
    </source>
</evidence>
<evidence type="ECO:0000256" key="13">
    <source>
        <dbReference type="RuleBase" id="RU362091"/>
    </source>
</evidence>
<protein>
    <submittedName>
        <fullName evidence="16">Sodium/pantothenate symporter</fullName>
    </submittedName>
</protein>
<gene>
    <name evidence="16" type="ORF">TSOC_004111</name>
</gene>
<dbReference type="GO" id="GO:0005307">
    <property type="term" value="F:choline:sodium symporter activity"/>
    <property type="evidence" value="ECO:0007669"/>
    <property type="project" value="TreeGrafter"/>
</dbReference>
<feature type="transmembrane region" description="Helical" evidence="15">
    <location>
        <begin position="199"/>
        <end position="221"/>
    </location>
</feature>
<proteinExistence type="inferred from homology"/>
<evidence type="ECO:0000256" key="8">
    <source>
        <dbReference type="ARBA" id="ARBA00023053"/>
    </source>
</evidence>
<evidence type="ECO:0000256" key="14">
    <source>
        <dbReference type="SAM" id="MobiDB-lite"/>
    </source>
</evidence>
<reference evidence="16 17" key="1">
    <citation type="journal article" date="2017" name="Mol. Biol. Evol.">
        <title>The 4-celled Tetrabaena socialis nuclear genome reveals the essential components for genetic control of cell number at the origin of multicellularity in the volvocine lineage.</title>
        <authorList>
            <person name="Featherston J."/>
            <person name="Arakaki Y."/>
            <person name="Hanschen E.R."/>
            <person name="Ferris P.J."/>
            <person name="Michod R.E."/>
            <person name="Olson B.J.S.C."/>
            <person name="Nozaki H."/>
            <person name="Durand P.M."/>
        </authorList>
    </citation>
    <scope>NUCLEOTIDE SEQUENCE [LARGE SCALE GENOMIC DNA]</scope>
    <source>
        <strain evidence="16 17">NIES-571</strain>
    </source>
</reference>
<dbReference type="PROSITE" id="PS50283">
    <property type="entry name" value="NA_SOLUT_SYMP_3"/>
    <property type="match status" value="1"/>
</dbReference>
<dbReference type="PANTHER" id="PTHR45897:SF4">
    <property type="entry name" value="HIGH-AFFINITY CHOLINE TRANSPORTER 1"/>
    <property type="match status" value="1"/>
</dbReference>
<feature type="transmembrane region" description="Helical" evidence="15">
    <location>
        <begin position="258"/>
        <end position="276"/>
    </location>
</feature>
<keyword evidence="6" id="KW-0530">Neurotransmitter biosynthesis</keyword>
<comment type="caution">
    <text evidence="16">The sequence shown here is derived from an EMBL/GenBank/DDBJ whole genome shotgun (WGS) entry which is preliminary data.</text>
</comment>
<keyword evidence="4 15" id="KW-0812">Transmembrane</keyword>
<feature type="transmembrane region" description="Helical" evidence="15">
    <location>
        <begin position="423"/>
        <end position="442"/>
    </location>
</feature>
<evidence type="ECO:0000256" key="3">
    <source>
        <dbReference type="ARBA" id="ARBA00022448"/>
    </source>
</evidence>
<evidence type="ECO:0000256" key="9">
    <source>
        <dbReference type="ARBA" id="ARBA00023065"/>
    </source>
</evidence>
<dbReference type="EMBL" id="PGGS01000096">
    <property type="protein sequence ID" value="PNH09288.1"/>
    <property type="molecule type" value="Genomic_DNA"/>
</dbReference>
<dbReference type="GO" id="GO:0005886">
    <property type="term" value="C:plasma membrane"/>
    <property type="evidence" value="ECO:0007669"/>
    <property type="project" value="TreeGrafter"/>
</dbReference>
<evidence type="ECO:0000256" key="4">
    <source>
        <dbReference type="ARBA" id="ARBA00022692"/>
    </source>
</evidence>
<feature type="transmembrane region" description="Helical" evidence="15">
    <location>
        <begin position="462"/>
        <end position="481"/>
    </location>
</feature>
<evidence type="ECO:0000256" key="2">
    <source>
        <dbReference type="ARBA" id="ARBA00006434"/>
    </source>
</evidence>
<evidence type="ECO:0000256" key="11">
    <source>
        <dbReference type="ARBA" id="ARBA00023180"/>
    </source>
</evidence>
<evidence type="ECO:0000313" key="17">
    <source>
        <dbReference type="Proteomes" id="UP000236333"/>
    </source>
</evidence>
<dbReference type="Pfam" id="PF00474">
    <property type="entry name" value="SSF"/>
    <property type="match status" value="1"/>
</dbReference>
<dbReference type="InterPro" id="IPR052244">
    <property type="entry name" value="Choline_transporter"/>
</dbReference>
<keyword evidence="3" id="KW-0813">Transport</keyword>
<sequence>MGGGERANVVQGVVLFFGSITFLIIQRTELGGLSAAHNYWSNPALAKTPRIWAVQHVPIHTTIVAYFDFVFKTTVAATMFPHLTTRLFAARSAMVIRKGMSLMVFTFFVVQLSSCITGWVAIAAIPKLLPGQSAFGKLLQLVATRGSGQAFAAAMLLASAVCAMMSTADSALLAVSGMWVRDIYTKYLRPRASQLEQIIFGKVVAVIALAIGVTLGNYSIVHGKPDLSGLFALQNVTPIHVAPAVWLGLHWRSLRGEAVLTGMVCGLGVTIGLVFSKRNVSRAVGSDMTKIGLSSAWLGFVVNIGLVIVLGLLMQHFPAWFRLKPLPPAPLESEAQGEDEEDEEQQAKRLEGAASADSDAASAAAAEAAIAIAKGLEPPAPSPAADAAADAAAAAAAVAATHRLPPQHVARYLDIGTHRDRTLYWPLFALMGLVLLFTVPFYRVPASMDPYVGAIGAWPFTSLLLSGVLAILGAITFSFVWEDYRVPREAPLPPAGQPEVVGELALAPVADPEGQRARAPVDAAAVGVTVDGK</sequence>
<organism evidence="16 17">
    <name type="scientific">Tetrabaena socialis</name>
    <dbReference type="NCBI Taxonomy" id="47790"/>
    <lineage>
        <taxon>Eukaryota</taxon>
        <taxon>Viridiplantae</taxon>
        <taxon>Chlorophyta</taxon>
        <taxon>core chlorophytes</taxon>
        <taxon>Chlorophyceae</taxon>
        <taxon>CS clade</taxon>
        <taxon>Chlamydomonadales</taxon>
        <taxon>Tetrabaenaceae</taxon>
        <taxon>Tetrabaena</taxon>
    </lineage>
</organism>
<feature type="region of interest" description="Disordered" evidence="14">
    <location>
        <begin position="331"/>
        <end position="353"/>
    </location>
</feature>
<feature type="transmembrane region" description="Helical" evidence="15">
    <location>
        <begin position="227"/>
        <end position="246"/>
    </location>
</feature>
<dbReference type="InterPro" id="IPR038377">
    <property type="entry name" value="Na/Glc_symporter_sf"/>
</dbReference>
<evidence type="ECO:0000256" key="1">
    <source>
        <dbReference type="ARBA" id="ARBA00004141"/>
    </source>
</evidence>
<feature type="transmembrane region" description="Helical" evidence="15">
    <location>
        <begin position="149"/>
        <end position="179"/>
    </location>
</feature>
<keyword evidence="17" id="KW-1185">Reference proteome</keyword>
<evidence type="ECO:0000256" key="5">
    <source>
        <dbReference type="ARBA" id="ARBA00022847"/>
    </source>
</evidence>
<keyword evidence="5" id="KW-0769">Symport</keyword>
<evidence type="ECO:0000256" key="7">
    <source>
        <dbReference type="ARBA" id="ARBA00022989"/>
    </source>
</evidence>
<keyword evidence="12" id="KW-0739">Sodium transport</keyword>
<dbReference type="PANTHER" id="PTHR45897">
    <property type="entry name" value="HIGH-AFFINITY CHOLINE TRANSPORTER 1"/>
    <property type="match status" value="1"/>
</dbReference>
<keyword evidence="7 15" id="KW-1133">Transmembrane helix</keyword>
<keyword evidence="11" id="KW-0325">Glycoprotein</keyword>
<feature type="transmembrane region" description="Helical" evidence="15">
    <location>
        <begin position="6"/>
        <end position="25"/>
    </location>
</feature>
<evidence type="ECO:0000313" key="16">
    <source>
        <dbReference type="EMBL" id="PNH09288.1"/>
    </source>
</evidence>
<keyword evidence="8" id="KW-0915">Sodium</keyword>
<dbReference type="Gene3D" id="1.20.1730.10">
    <property type="entry name" value="Sodium/glucose cotransporter"/>
    <property type="match status" value="1"/>
</dbReference>
<dbReference type="InterPro" id="IPR001734">
    <property type="entry name" value="Na/solute_symporter"/>
</dbReference>
<evidence type="ECO:0000256" key="6">
    <source>
        <dbReference type="ARBA" id="ARBA00022979"/>
    </source>
</evidence>
<name>A0A2J8A9S8_9CHLO</name>
<feature type="compositionally biased region" description="Acidic residues" evidence="14">
    <location>
        <begin position="335"/>
        <end position="344"/>
    </location>
</feature>
<evidence type="ECO:0000256" key="10">
    <source>
        <dbReference type="ARBA" id="ARBA00023136"/>
    </source>
</evidence>
<dbReference type="Proteomes" id="UP000236333">
    <property type="component" value="Unassembled WGS sequence"/>
</dbReference>
<comment type="subcellular location">
    <subcellularLocation>
        <location evidence="1">Membrane</location>
        <topology evidence="1">Multi-pass membrane protein</topology>
    </subcellularLocation>
</comment>
<dbReference type="OrthoDB" id="546820at2759"/>
<dbReference type="AlphaFoldDB" id="A0A2J8A9S8"/>